<dbReference type="InterPro" id="IPR050072">
    <property type="entry name" value="Peptidase_M20A"/>
</dbReference>
<comment type="caution">
    <text evidence="3">The sequence shown here is derived from an EMBL/GenBank/DDBJ whole genome shotgun (WGS) entry which is preliminary data.</text>
</comment>
<evidence type="ECO:0000256" key="2">
    <source>
        <dbReference type="ARBA" id="ARBA00022833"/>
    </source>
</evidence>
<dbReference type="SUPFAM" id="SSF53187">
    <property type="entry name" value="Zn-dependent exopeptidases"/>
    <property type="match status" value="1"/>
</dbReference>
<organism evidence="3">
    <name type="scientific">marine sediment metagenome</name>
    <dbReference type="NCBI Taxonomy" id="412755"/>
    <lineage>
        <taxon>unclassified sequences</taxon>
        <taxon>metagenomes</taxon>
        <taxon>ecological metagenomes</taxon>
    </lineage>
</organism>
<accession>X1EER5</accession>
<dbReference type="GO" id="GO:0016787">
    <property type="term" value="F:hydrolase activity"/>
    <property type="evidence" value="ECO:0007669"/>
    <property type="project" value="UniProtKB-KW"/>
</dbReference>
<dbReference type="InterPro" id="IPR001261">
    <property type="entry name" value="ArgE/DapE_CS"/>
</dbReference>
<dbReference type="Gene3D" id="3.40.630.10">
    <property type="entry name" value="Zn peptidases"/>
    <property type="match status" value="1"/>
</dbReference>
<gene>
    <name evidence="3" type="ORF">S03H2_03993</name>
</gene>
<dbReference type="EMBL" id="BARU01001539">
    <property type="protein sequence ID" value="GAH18840.1"/>
    <property type="molecule type" value="Genomic_DNA"/>
</dbReference>
<keyword evidence="1" id="KW-0378">Hydrolase</keyword>
<evidence type="ECO:0000256" key="1">
    <source>
        <dbReference type="ARBA" id="ARBA00022801"/>
    </source>
</evidence>
<feature type="non-terminal residue" evidence="3">
    <location>
        <position position="218"/>
    </location>
</feature>
<protein>
    <submittedName>
        <fullName evidence="3">Uncharacterized protein</fullName>
    </submittedName>
</protein>
<dbReference type="Pfam" id="PF01546">
    <property type="entry name" value="Peptidase_M20"/>
    <property type="match status" value="1"/>
</dbReference>
<sequence length="218" mass="23791">MNLFELTKKLVNIPSVTGLEDEIADFLCSYLKSRNFDLKEQIIDKRRRNILATAGSAPRVILCTHMDTVPPHFSASEDEHYIYGRGACDAKGIMAAMIWSAQEMKEEGLTDIGLLIVVGEETDSTGAKMANSLKVGSDFIIFGEPTENKLGIAHKGIITFKITAKGKAAHSAFPQSGESAIEKLLDVLQRIRALDFGKDPVMGRSVLNIGTIEGVLPR</sequence>
<proteinExistence type="predicted"/>
<reference evidence="3" key="1">
    <citation type="journal article" date="2014" name="Front. Microbiol.">
        <title>High frequency of phylogenetically diverse reductive dehalogenase-homologous genes in deep subseafloor sedimentary metagenomes.</title>
        <authorList>
            <person name="Kawai M."/>
            <person name="Futagami T."/>
            <person name="Toyoda A."/>
            <person name="Takaki Y."/>
            <person name="Nishi S."/>
            <person name="Hori S."/>
            <person name="Arai W."/>
            <person name="Tsubouchi T."/>
            <person name="Morono Y."/>
            <person name="Uchiyama I."/>
            <person name="Ito T."/>
            <person name="Fujiyama A."/>
            <person name="Inagaki F."/>
            <person name="Takami H."/>
        </authorList>
    </citation>
    <scope>NUCLEOTIDE SEQUENCE</scope>
    <source>
        <strain evidence="3">Expedition CK06-06</strain>
    </source>
</reference>
<evidence type="ECO:0000313" key="3">
    <source>
        <dbReference type="EMBL" id="GAH18840.1"/>
    </source>
</evidence>
<dbReference type="Gene3D" id="3.30.70.360">
    <property type="match status" value="1"/>
</dbReference>
<name>X1EER5_9ZZZZ</name>
<dbReference type="PROSITE" id="PS00759">
    <property type="entry name" value="ARGE_DAPE_CPG2_2"/>
    <property type="match status" value="1"/>
</dbReference>
<dbReference type="AlphaFoldDB" id="X1EER5"/>
<dbReference type="PANTHER" id="PTHR43808:SF8">
    <property type="entry name" value="PEPTIDASE M20 DIMERISATION DOMAIN-CONTAINING PROTEIN"/>
    <property type="match status" value="1"/>
</dbReference>
<dbReference type="PANTHER" id="PTHR43808">
    <property type="entry name" value="ACETYLORNITHINE DEACETYLASE"/>
    <property type="match status" value="1"/>
</dbReference>
<keyword evidence="2" id="KW-0862">Zinc</keyword>
<dbReference type="InterPro" id="IPR002933">
    <property type="entry name" value="Peptidase_M20"/>
</dbReference>